<feature type="compositionally biased region" description="Basic and acidic residues" evidence="1">
    <location>
        <begin position="293"/>
        <end position="316"/>
    </location>
</feature>
<dbReference type="EMBL" id="CP111017">
    <property type="protein sequence ID" value="WAR08243.1"/>
    <property type="molecule type" value="Genomic_DNA"/>
</dbReference>
<evidence type="ECO:0000259" key="2">
    <source>
        <dbReference type="Pfam" id="PF06467"/>
    </source>
</evidence>
<evidence type="ECO:0000256" key="1">
    <source>
        <dbReference type="SAM" id="MobiDB-lite"/>
    </source>
</evidence>
<feature type="compositionally biased region" description="Basic and acidic residues" evidence="1">
    <location>
        <begin position="323"/>
        <end position="337"/>
    </location>
</feature>
<feature type="compositionally biased region" description="Polar residues" evidence="1">
    <location>
        <begin position="338"/>
        <end position="347"/>
    </location>
</feature>
<feature type="compositionally biased region" description="Polar residues" evidence="1">
    <location>
        <begin position="422"/>
        <end position="447"/>
    </location>
</feature>
<feature type="compositionally biased region" description="Basic and acidic residues" evidence="1">
    <location>
        <begin position="448"/>
        <end position="460"/>
    </location>
</feature>
<organism evidence="3 4">
    <name type="scientific">Mya arenaria</name>
    <name type="common">Soft-shell clam</name>
    <dbReference type="NCBI Taxonomy" id="6604"/>
    <lineage>
        <taxon>Eukaryota</taxon>
        <taxon>Metazoa</taxon>
        <taxon>Spiralia</taxon>
        <taxon>Lophotrochozoa</taxon>
        <taxon>Mollusca</taxon>
        <taxon>Bivalvia</taxon>
        <taxon>Autobranchia</taxon>
        <taxon>Heteroconchia</taxon>
        <taxon>Euheterodonta</taxon>
        <taxon>Imparidentia</taxon>
        <taxon>Neoheterodontei</taxon>
        <taxon>Myida</taxon>
        <taxon>Myoidea</taxon>
        <taxon>Myidae</taxon>
        <taxon>Mya</taxon>
    </lineage>
</organism>
<evidence type="ECO:0000313" key="3">
    <source>
        <dbReference type="EMBL" id="WAR08243.1"/>
    </source>
</evidence>
<feature type="region of interest" description="Disordered" evidence="1">
    <location>
        <begin position="79"/>
        <end position="122"/>
    </location>
</feature>
<feature type="region of interest" description="Disordered" evidence="1">
    <location>
        <begin position="389"/>
        <end position="460"/>
    </location>
</feature>
<feature type="region of interest" description="Disordered" evidence="1">
    <location>
        <begin position="654"/>
        <end position="686"/>
    </location>
</feature>
<dbReference type="InterPro" id="IPR010507">
    <property type="entry name" value="Znf_MYM"/>
</dbReference>
<dbReference type="Pfam" id="PF15279">
    <property type="entry name" value="SOBP"/>
    <property type="match status" value="1"/>
</dbReference>
<feature type="compositionally biased region" description="Low complexity" evidence="1">
    <location>
        <begin position="389"/>
        <end position="401"/>
    </location>
</feature>
<feature type="region of interest" description="Disordered" evidence="1">
    <location>
        <begin position="284"/>
        <end position="354"/>
    </location>
</feature>
<dbReference type="InterPro" id="IPR026092">
    <property type="entry name" value="RAI2/SOBP"/>
</dbReference>
<feature type="domain" description="MYM-type" evidence="2">
    <location>
        <begin position="126"/>
        <end position="156"/>
    </location>
</feature>
<evidence type="ECO:0000313" key="4">
    <source>
        <dbReference type="Proteomes" id="UP001164746"/>
    </source>
</evidence>
<accession>A0ABY7EHW2</accession>
<sequence length="776" mass="86696">MVSRSAKGHNVTRTVLNYAEHTMNELLGLFGYDDKVNSTDTENLHLENYADNKEDASDVIKNVISDKRKSSARLRSRLRHRLYPAVDHQPTEPRMSLPSPLKHREPEAEDTESEPPREEEGVTGPQCAWCRKLGAKQVTLDTPTGVKEFCSEVCFNQCRRASFKKSKICDWCKHVRHTVNYVEFKDGETQLQFCSEKCLNQYKMSLFCKETQELSGTMDKSDSTGEGGEGNSHREKILITPELWSEGDNASRAAEARQRARARERAERDANMVERIRIADDQSLDLSTKSRSSRTDSSTERVKMYPIERVKQEPVQRNKRIHVPKESERRSPNRQETKSTTPASHASSLPPHMMHPMLAGLSPWLHQAHLLGALPPGLGPYGQLHPMMLGGLLPPSQSSSGTQELPSHELDDHGQNKYVLRNDTTANHSKLSPRSETSSVPVSLSPSRDQRHSPAASVDRRTSSLFPVDFPHLFASGALQPPPQFQGPSPVPRVPAPIPGVPPVTMMVPFPVILPVPVPIPVPIPFTVKQLATMFGHKIDSDDKQELTVNTNNNTPDEKRSPLPPLVHSPQSVISTSSDASYVDKYQVRTGSRNSLPDMTYAHHATRATRSESRLLKRSLTPESLDLSRTSKIPRYDYSSFTSDDDGVIDLSASRENGHKSDDTCSETGAINGHARDESSSVDDNKDEILGEDGVALPKIHIITHRDETPLNAPLPLPPTENPYSSRRGLILDAPAIPKKTRSPSPERRVYVRNVPRDIIEAARRRCHIRTRIRTK</sequence>
<feature type="compositionally biased region" description="Basic and acidic residues" evidence="1">
    <location>
        <begin position="406"/>
        <end position="415"/>
    </location>
</feature>
<feature type="compositionally biased region" description="Basic and acidic residues" evidence="1">
    <location>
        <begin position="674"/>
        <end position="686"/>
    </location>
</feature>
<proteinExistence type="predicted"/>
<reference evidence="3" key="1">
    <citation type="submission" date="2022-11" db="EMBL/GenBank/DDBJ databases">
        <title>Centuries of genome instability and evolution in soft-shell clam transmissible cancer (bioRxiv).</title>
        <authorList>
            <person name="Hart S.F.M."/>
            <person name="Yonemitsu M.A."/>
            <person name="Giersch R.M."/>
            <person name="Beal B.F."/>
            <person name="Arriagada G."/>
            <person name="Davis B.W."/>
            <person name="Ostrander E.A."/>
            <person name="Goff S.P."/>
            <person name="Metzger M.J."/>
        </authorList>
    </citation>
    <scope>NUCLEOTIDE SEQUENCE</scope>
    <source>
        <strain evidence="3">MELC-2E11</strain>
        <tissue evidence="3">Siphon/mantle</tissue>
    </source>
</reference>
<name>A0ABY7EHW2_MYAAR</name>
<feature type="region of interest" description="Disordered" evidence="1">
    <location>
        <begin position="216"/>
        <end position="235"/>
    </location>
</feature>
<feature type="region of interest" description="Disordered" evidence="1">
    <location>
        <begin position="542"/>
        <end position="575"/>
    </location>
</feature>
<protein>
    <submittedName>
        <fullName evidence="3">SOBPA-like protein</fullName>
    </submittedName>
</protein>
<dbReference type="Pfam" id="PF06467">
    <property type="entry name" value="zf-FCS"/>
    <property type="match status" value="1"/>
</dbReference>
<gene>
    <name evidence="3" type="ORF">MAR_018201</name>
</gene>
<dbReference type="PANTHER" id="PTHR23186">
    <property type="entry name" value="RETINOIC ACID-INDUCED PROTEIN 2"/>
    <property type="match status" value="1"/>
</dbReference>
<keyword evidence="4" id="KW-1185">Reference proteome</keyword>
<dbReference type="Proteomes" id="UP001164746">
    <property type="component" value="Chromosome 6"/>
</dbReference>
<feature type="compositionally biased region" description="Basic and acidic residues" evidence="1">
    <location>
        <begin position="254"/>
        <end position="268"/>
    </location>
</feature>
<feature type="region of interest" description="Disordered" evidence="1">
    <location>
        <begin position="240"/>
        <end position="268"/>
    </location>
</feature>
<dbReference type="PANTHER" id="PTHR23186:SF4">
    <property type="entry name" value="GH22790P"/>
    <property type="match status" value="1"/>
</dbReference>